<dbReference type="InterPro" id="IPR002068">
    <property type="entry name" value="A-crystallin/Hsp20_dom"/>
</dbReference>
<dbReference type="PRINTS" id="PR00299">
    <property type="entry name" value="ACRYSTALLIN"/>
</dbReference>
<feature type="region of interest" description="Disordered" evidence="4">
    <location>
        <begin position="189"/>
        <end position="247"/>
    </location>
</feature>
<dbReference type="Gene3D" id="2.60.40.790">
    <property type="match status" value="1"/>
</dbReference>
<keyword evidence="5" id="KW-0732">Signal</keyword>
<evidence type="ECO:0000259" key="6">
    <source>
        <dbReference type="PROSITE" id="PS01031"/>
    </source>
</evidence>
<proteinExistence type="inferred from homology"/>
<comment type="caution">
    <text evidence="7">The sequence shown here is derived from an EMBL/GenBank/DDBJ whole genome shotgun (WGS) entry which is preliminary data.</text>
</comment>
<feature type="signal peptide" evidence="5">
    <location>
        <begin position="1"/>
        <end position="19"/>
    </location>
</feature>
<evidence type="ECO:0000313" key="7">
    <source>
        <dbReference type="EMBL" id="CAG9136290.1"/>
    </source>
</evidence>
<name>A0A8S4G717_PLUXY</name>
<keyword evidence="8" id="KW-1185">Reference proteome</keyword>
<accession>A0A8S4G717</accession>
<organism evidence="7 8">
    <name type="scientific">Plutella xylostella</name>
    <name type="common">Diamondback moth</name>
    <name type="synonym">Plutella maculipennis</name>
    <dbReference type="NCBI Taxonomy" id="51655"/>
    <lineage>
        <taxon>Eukaryota</taxon>
        <taxon>Metazoa</taxon>
        <taxon>Ecdysozoa</taxon>
        <taxon>Arthropoda</taxon>
        <taxon>Hexapoda</taxon>
        <taxon>Insecta</taxon>
        <taxon>Pterygota</taxon>
        <taxon>Neoptera</taxon>
        <taxon>Endopterygota</taxon>
        <taxon>Lepidoptera</taxon>
        <taxon>Glossata</taxon>
        <taxon>Ditrysia</taxon>
        <taxon>Yponomeutoidea</taxon>
        <taxon>Plutellidae</taxon>
        <taxon>Plutella</taxon>
    </lineage>
</organism>
<dbReference type="PROSITE" id="PS51257">
    <property type="entry name" value="PROKAR_LIPOPROTEIN"/>
    <property type="match status" value="1"/>
</dbReference>
<sequence length="261" mass="28996">MSLKYTVILALGLLAAASCEDVKLRRRQGDKGGAEQHPLAAIEQQLTQTLAHHYLWPWRQLFEAAAALDDDSWDEPQVVSDDNKFEVSLNVKRFKPDELRVRVKNRHMLVEGKQKLTADTHKFALNHFVQNFVLPAGTVQDEVTAVLKENGVLTVSAPKHKVPPPPPEREVPIVVLLPETTTAKEVVTASTEKKEEVTEAADSSSTAAPLEQLEPESTTHVGKIRKKELKTSVKTTKDNEVSKGIRDGNELDYALIEPDTE</sequence>
<dbReference type="PANTHER" id="PTHR45640">
    <property type="entry name" value="HEAT SHOCK PROTEIN HSP-12.2-RELATED"/>
    <property type="match status" value="1"/>
</dbReference>
<gene>
    <name evidence="7" type="ORF">PLXY2_LOCUS14545</name>
</gene>
<dbReference type="PROSITE" id="PS01031">
    <property type="entry name" value="SHSP"/>
    <property type="match status" value="1"/>
</dbReference>
<evidence type="ECO:0000256" key="4">
    <source>
        <dbReference type="SAM" id="MobiDB-lite"/>
    </source>
</evidence>
<evidence type="ECO:0000256" key="2">
    <source>
        <dbReference type="PROSITE-ProRule" id="PRU00285"/>
    </source>
</evidence>
<dbReference type="InterPro" id="IPR001436">
    <property type="entry name" value="Alpha-crystallin/sHSP_animal"/>
</dbReference>
<dbReference type="GO" id="GO:0005737">
    <property type="term" value="C:cytoplasm"/>
    <property type="evidence" value="ECO:0007669"/>
    <property type="project" value="TreeGrafter"/>
</dbReference>
<dbReference type="Proteomes" id="UP000653454">
    <property type="component" value="Unassembled WGS sequence"/>
</dbReference>
<dbReference type="GO" id="GO:0005634">
    <property type="term" value="C:nucleus"/>
    <property type="evidence" value="ECO:0007669"/>
    <property type="project" value="TreeGrafter"/>
</dbReference>
<dbReference type="GO" id="GO:0009408">
    <property type="term" value="P:response to heat"/>
    <property type="evidence" value="ECO:0007669"/>
    <property type="project" value="TreeGrafter"/>
</dbReference>
<feature type="domain" description="SHSP" evidence="6">
    <location>
        <begin position="67"/>
        <end position="176"/>
    </location>
</feature>
<dbReference type="PANTHER" id="PTHR45640:SF13">
    <property type="entry name" value="HEAT SHOCK PROTEIN 22-RELATED"/>
    <property type="match status" value="1"/>
</dbReference>
<evidence type="ECO:0000313" key="8">
    <source>
        <dbReference type="Proteomes" id="UP000653454"/>
    </source>
</evidence>
<keyword evidence="1" id="KW-0346">Stress response</keyword>
<dbReference type="GO" id="GO:0042026">
    <property type="term" value="P:protein refolding"/>
    <property type="evidence" value="ECO:0007669"/>
    <property type="project" value="TreeGrafter"/>
</dbReference>
<dbReference type="EMBL" id="CAJHNJ030000133">
    <property type="protein sequence ID" value="CAG9136290.1"/>
    <property type="molecule type" value="Genomic_DNA"/>
</dbReference>
<dbReference type="CDD" id="cd06526">
    <property type="entry name" value="metazoan_ACD"/>
    <property type="match status" value="1"/>
</dbReference>
<evidence type="ECO:0000256" key="1">
    <source>
        <dbReference type="ARBA" id="ARBA00023016"/>
    </source>
</evidence>
<feature type="compositionally biased region" description="Basic and acidic residues" evidence="4">
    <location>
        <begin position="229"/>
        <end position="247"/>
    </location>
</feature>
<dbReference type="InterPro" id="IPR008978">
    <property type="entry name" value="HSP20-like_chaperone"/>
</dbReference>
<feature type="chain" id="PRO_5035823172" evidence="5">
    <location>
        <begin position="20"/>
        <end position="261"/>
    </location>
</feature>
<protein>
    <submittedName>
        <fullName evidence="7">(diamondback moth) hypothetical protein</fullName>
    </submittedName>
</protein>
<reference evidence="7" key="1">
    <citation type="submission" date="2020-11" db="EMBL/GenBank/DDBJ databases">
        <authorList>
            <person name="Whiteford S."/>
        </authorList>
    </citation>
    <scope>NUCLEOTIDE SEQUENCE</scope>
</reference>
<comment type="similarity">
    <text evidence="2 3">Belongs to the small heat shock protein (HSP20) family.</text>
</comment>
<evidence type="ECO:0000256" key="5">
    <source>
        <dbReference type="SAM" id="SignalP"/>
    </source>
</evidence>
<evidence type="ECO:0000256" key="3">
    <source>
        <dbReference type="RuleBase" id="RU003616"/>
    </source>
</evidence>
<dbReference type="GO" id="GO:0051082">
    <property type="term" value="F:unfolded protein binding"/>
    <property type="evidence" value="ECO:0007669"/>
    <property type="project" value="TreeGrafter"/>
</dbReference>
<dbReference type="SUPFAM" id="SSF49764">
    <property type="entry name" value="HSP20-like chaperones"/>
    <property type="match status" value="1"/>
</dbReference>
<dbReference type="AlphaFoldDB" id="A0A8S4G717"/>
<dbReference type="Pfam" id="PF00011">
    <property type="entry name" value="HSP20"/>
    <property type="match status" value="1"/>
</dbReference>